<evidence type="ECO:0000256" key="11">
    <source>
        <dbReference type="ARBA" id="ARBA00022989"/>
    </source>
</evidence>
<dbReference type="GO" id="GO:0030163">
    <property type="term" value="P:protein catabolic process"/>
    <property type="evidence" value="ECO:0007669"/>
    <property type="project" value="UniProtKB-UniRule"/>
</dbReference>
<evidence type="ECO:0000256" key="10">
    <source>
        <dbReference type="ARBA" id="ARBA00022840"/>
    </source>
</evidence>
<keyword evidence="9 15" id="KW-0862">Zinc</keyword>
<dbReference type="InterPro" id="IPR003959">
    <property type="entry name" value="ATPase_AAA_core"/>
</dbReference>
<sequence>MPELKEKNTGKTNAKNVFKPVRDDQPQQDWMQGSGGGSKGKFPGFLVIMMLGLISIFVFQRFFSAPENPEITYNQYRTVLEKDLVTDITVKTYADRSAMLNGKLKSPSQLELKNNSFLQTDRFSVTIPAFTNEQADLLAAKGVQITVEEGSDGIGTILMLFAPWIIFGLVYFFMFRRISQQNGGATKNMFNFGKSRAKMVTEFDVKITFKDVAGVDEAVEELKETVEFLTNPEKFQKIGGKIPKGVLLLGSPGTGKTLLAKAIAGEAKVPFFSISGADFVEMFVGVGAARVRDLFEQAKKNAPCIVFIDEIDAVGRSRGAGLGGGHDEREQTLNQLLVEMDGFTTSDNVILIAATNRPDVLDTALLRPGRFDRQITIDKPDIRGREAILAIHTRKTPLAEDVDITVLAKSTPGFSGADLANLVNEAALLASRKNKERIDSADFEQARDKVLMGPERKSMFLSDEQKKLTAYHEAGHVLVAANTKGSDPIHKVTIIPRGRSLGLTAYLPLEDRYTQDRQYLLAMITYALGGRVAEELVFDEITTGAANDIERATDIARRMVRQWGMSDKLGPINYSDGHKEVFLGKDYSHIREYSEETAMQIDNEVRKIIIDCMDNARTILSEKKELLHRLADTLIEKETLNAGEIDAIIGTA</sequence>
<evidence type="ECO:0000256" key="2">
    <source>
        <dbReference type="ARBA" id="ARBA00010044"/>
    </source>
</evidence>
<feature type="active site" evidence="15">
    <location>
        <position position="473"/>
    </location>
</feature>
<dbReference type="GO" id="GO:0004176">
    <property type="term" value="F:ATP-dependent peptidase activity"/>
    <property type="evidence" value="ECO:0007669"/>
    <property type="project" value="InterPro"/>
</dbReference>
<keyword evidence="12 15" id="KW-0482">Metalloprotease</keyword>
<gene>
    <name evidence="15" type="primary">ftsH</name>
    <name evidence="18" type="ORF">ASB62_04105</name>
</gene>
<evidence type="ECO:0000313" key="19">
    <source>
        <dbReference type="Proteomes" id="UP000053937"/>
    </source>
</evidence>
<dbReference type="FunFam" id="1.10.8.60:FF:000001">
    <property type="entry name" value="ATP-dependent zinc metalloprotease FtsH"/>
    <property type="match status" value="1"/>
</dbReference>
<dbReference type="FunFam" id="3.40.50.300:FF:000001">
    <property type="entry name" value="ATP-dependent zinc metalloprotease FtsH"/>
    <property type="match status" value="1"/>
</dbReference>
<organism evidence="18 19">
    <name type="scientific">Chlorobium limicola</name>
    <dbReference type="NCBI Taxonomy" id="1092"/>
    <lineage>
        <taxon>Bacteria</taxon>
        <taxon>Pseudomonadati</taxon>
        <taxon>Chlorobiota</taxon>
        <taxon>Chlorobiia</taxon>
        <taxon>Chlorobiales</taxon>
        <taxon>Chlorobiaceae</taxon>
        <taxon>Chlorobium/Pelodictyon group</taxon>
        <taxon>Chlorobium</taxon>
    </lineage>
</organism>
<dbReference type="PANTHER" id="PTHR23076:SF97">
    <property type="entry name" value="ATP-DEPENDENT ZINC METALLOPROTEASE YME1L1"/>
    <property type="match status" value="1"/>
</dbReference>
<evidence type="ECO:0000256" key="3">
    <source>
        <dbReference type="ARBA" id="ARBA00022475"/>
    </source>
</evidence>
<keyword evidence="4 15" id="KW-0645">Protease</keyword>
<evidence type="ECO:0000256" key="9">
    <source>
        <dbReference type="ARBA" id="ARBA00022833"/>
    </source>
</evidence>
<evidence type="ECO:0000256" key="8">
    <source>
        <dbReference type="ARBA" id="ARBA00022801"/>
    </source>
</evidence>
<dbReference type="Gene3D" id="1.10.8.60">
    <property type="match status" value="1"/>
</dbReference>
<keyword evidence="11 15" id="KW-1133">Transmembrane helix</keyword>
<keyword evidence="3 15" id="KW-1003">Cell membrane</keyword>
<dbReference type="Pfam" id="PF17862">
    <property type="entry name" value="AAA_lid_3"/>
    <property type="match status" value="1"/>
</dbReference>
<reference evidence="18 19" key="1">
    <citation type="submission" date="2015-10" db="EMBL/GenBank/DDBJ databases">
        <title>Draft Genome Sequence of Chlorobium limicola strain Frasassi Growing under Artificial Lighting in the Frasassi Cave System.</title>
        <authorList>
            <person name="Mansor M."/>
            <person name="Macalady J."/>
        </authorList>
    </citation>
    <scope>NUCLEOTIDE SEQUENCE [LARGE SCALE GENOMIC DNA]</scope>
    <source>
        <strain evidence="18 19">Frasassi</strain>
    </source>
</reference>
<evidence type="ECO:0000256" key="1">
    <source>
        <dbReference type="ARBA" id="ARBA00004370"/>
    </source>
</evidence>
<comment type="subunit">
    <text evidence="15">Homohexamer.</text>
</comment>
<evidence type="ECO:0000256" key="16">
    <source>
        <dbReference type="RuleBase" id="RU003651"/>
    </source>
</evidence>
<dbReference type="PROSITE" id="PS00674">
    <property type="entry name" value="AAA"/>
    <property type="match status" value="1"/>
</dbReference>
<evidence type="ECO:0000256" key="4">
    <source>
        <dbReference type="ARBA" id="ARBA00022670"/>
    </source>
</evidence>
<comment type="similarity">
    <text evidence="14 15">In the central section; belongs to the AAA ATPase family.</text>
</comment>
<name>A0A117MQL7_CHLLI</name>
<dbReference type="InterPro" id="IPR011546">
    <property type="entry name" value="Pept_M41_FtsH_extracell"/>
</dbReference>
<evidence type="ECO:0000259" key="17">
    <source>
        <dbReference type="SMART" id="SM00382"/>
    </source>
</evidence>
<keyword evidence="18" id="KW-0132">Cell division</keyword>
<dbReference type="FunFam" id="1.20.58.760:FF:000001">
    <property type="entry name" value="ATP-dependent zinc metalloprotease FtsH"/>
    <property type="match status" value="1"/>
</dbReference>
<dbReference type="HAMAP" id="MF_01458">
    <property type="entry name" value="FtsH"/>
    <property type="match status" value="1"/>
</dbReference>
<dbReference type="SUPFAM" id="SSF52540">
    <property type="entry name" value="P-loop containing nucleoside triphosphate hydrolases"/>
    <property type="match status" value="1"/>
</dbReference>
<dbReference type="CDD" id="cd19501">
    <property type="entry name" value="RecA-like_FtsH"/>
    <property type="match status" value="1"/>
</dbReference>
<dbReference type="InterPro" id="IPR005936">
    <property type="entry name" value="FtsH"/>
</dbReference>
<dbReference type="InterPro" id="IPR027417">
    <property type="entry name" value="P-loop_NTPase"/>
</dbReference>
<dbReference type="SUPFAM" id="SSF140990">
    <property type="entry name" value="FtsH protease domain-like"/>
    <property type="match status" value="1"/>
</dbReference>
<feature type="domain" description="AAA+ ATPase" evidence="17">
    <location>
        <begin position="242"/>
        <end position="381"/>
    </location>
</feature>
<dbReference type="InterPro" id="IPR000642">
    <property type="entry name" value="Peptidase_M41"/>
</dbReference>
<feature type="transmembrane region" description="Helical" evidence="15">
    <location>
        <begin position="154"/>
        <end position="174"/>
    </location>
</feature>
<dbReference type="Pfam" id="PF06480">
    <property type="entry name" value="FtsH_ext"/>
    <property type="match status" value="1"/>
</dbReference>
<dbReference type="GO" id="GO:0008270">
    <property type="term" value="F:zinc ion binding"/>
    <property type="evidence" value="ECO:0007669"/>
    <property type="project" value="UniProtKB-UniRule"/>
</dbReference>
<dbReference type="EMBL" id="LMBR01000092">
    <property type="protein sequence ID" value="KUL30476.1"/>
    <property type="molecule type" value="Genomic_DNA"/>
</dbReference>
<dbReference type="OrthoDB" id="9809379at2"/>
<evidence type="ECO:0000256" key="5">
    <source>
        <dbReference type="ARBA" id="ARBA00022692"/>
    </source>
</evidence>
<keyword evidence="13 15" id="KW-0472">Membrane</keyword>
<proteinExistence type="inferred from homology"/>
<comment type="similarity">
    <text evidence="16">Belongs to the AAA ATPase family.</text>
</comment>
<comment type="function">
    <text evidence="15">Acts as a processive, ATP-dependent zinc metallopeptidase for both cytoplasmic and membrane proteins. Plays a role in the quality control of integral membrane proteins.</text>
</comment>
<dbReference type="Proteomes" id="UP000053937">
    <property type="component" value="Unassembled WGS sequence"/>
</dbReference>
<dbReference type="InterPro" id="IPR041569">
    <property type="entry name" value="AAA_lid_3"/>
</dbReference>
<keyword evidence="18" id="KW-0131">Cell cycle</keyword>
<dbReference type="GO" id="GO:0016887">
    <property type="term" value="F:ATP hydrolysis activity"/>
    <property type="evidence" value="ECO:0007669"/>
    <property type="project" value="UniProtKB-UniRule"/>
</dbReference>
<keyword evidence="8 15" id="KW-0378">Hydrolase</keyword>
<evidence type="ECO:0000256" key="14">
    <source>
        <dbReference type="ARBA" id="ARBA00061570"/>
    </source>
</evidence>
<dbReference type="RefSeq" id="WP_059138757.1">
    <property type="nucleotide sequence ID" value="NZ_LMBR01000092.1"/>
</dbReference>
<evidence type="ECO:0000256" key="13">
    <source>
        <dbReference type="ARBA" id="ARBA00023136"/>
    </source>
</evidence>
<dbReference type="InterPro" id="IPR003593">
    <property type="entry name" value="AAA+_ATPase"/>
</dbReference>
<evidence type="ECO:0000256" key="15">
    <source>
        <dbReference type="HAMAP-Rule" id="MF_01458"/>
    </source>
</evidence>
<feature type="binding site" evidence="15">
    <location>
        <position position="476"/>
    </location>
    <ligand>
        <name>Zn(2+)</name>
        <dbReference type="ChEBI" id="CHEBI:29105"/>
        <note>catalytic</note>
    </ligand>
</feature>
<evidence type="ECO:0000256" key="6">
    <source>
        <dbReference type="ARBA" id="ARBA00022723"/>
    </source>
</evidence>
<dbReference type="GO" id="GO:0006508">
    <property type="term" value="P:proteolysis"/>
    <property type="evidence" value="ECO:0007669"/>
    <property type="project" value="UniProtKB-KW"/>
</dbReference>
<dbReference type="Pfam" id="PF01434">
    <property type="entry name" value="Peptidase_M41"/>
    <property type="match status" value="1"/>
</dbReference>
<protein>
    <recommendedName>
        <fullName evidence="15">ATP-dependent zinc metalloprotease FtsH</fullName>
        <ecNumber evidence="15">3.4.24.-</ecNumber>
    </recommendedName>
</protein>
<comment type="cofactor">
    <cofactor evidence="15">
        <name>Zn(2+)</name>
        <dbReference type="ChEBI" id="CHEBI:29105"/>
    </cofactor>
    <text evidence="15">Binds 1 zinc ion per subunit.</text>
</comment>
<dbReference type="EC" id="3.4.24.-" evidence="15"/>
<dbReference type="Gene3D" id="1.20.58.760">
    <property type="entry name" value="Peptidase M41"/>
    <property type="match status" value="1"/>
</dbReference>
<evidence type="ECO:0000256" key="12">
    <source>
        <dbReference type="ARBA" id="ARBA00023049"/>
    </source>
</evidence>
<keyword evidence="5 15" id="KW-0812">Transmembrane</keyword>
<feature type="binding site" evidence="15">
    <location>
        <position position="472"/>
    </location>
    <ligand>
        <name>Zn(2+)</name>
        <dbReference type="ChEBI" id="CHEBI:29105"/>
        <note>catalytic</note>
    </ligand>
</feature>
<keyword evidence="19" id="KW-1185">Reference proteome</keyword>
<dbReference type="Pfam" id="PF00004">
    <property type="entry name" value="AAA"/>
    <property type="match status" value="1"/>
</dbReference>
<comment type="similarity">
    <text evidence="2 15">In the C-terminal section; belongs to the peptidase M41 family.</text>
</comment>
<keyword evidence="7 15" id="KW-0547">Nucleotide-binding</keyword>
<evidence type="ECO:0000313" key="18">
    <source>
        <dbReference type="EMBL" id="KUL30476.1"/>
    </source>
</evidence>
<accession>A0A117MQL7</accession>
<dbReference type="Gene3D" id="3.40.50.300">
    <property type="entry name" value="P-loop containing nucleotide triphosphate hydrolases"/>
    <property type="match status" value="1"/>
</dbReference>
<feature type="binding site" evidence="15">
    <location>
        <position position="548"/>
    </location>
    <ligand>
        <name>Zn(2+)</name>
        <dbReference type="ChEBI" id="CHEBI:29105"/>
        <note>catalytic</note>
    </ligand>
</feature>
<dbReference type="PANTHER" id="PTHR23076">
    <property type="entry name" value="METALLOPROTEASE M41 FTSH"/>
    <property type="match status" value="1"/>
</dbReference>
<feature type="binding site" evidence="15">
    <location>
        <begin position="250"/>
        <end position="257"/>
    </location>
    <ligand>
        <name>ATP</name>
        <dbReference type="ChEBI" id="CHEBI:30616"/>
    </ligand>
</feature>
<dbReference type="InterPro" id="IPR003960">
    <property type="entry name" value="ATPase_AAA_CS"/>
</dbReference>
<dbReference type="SMART" id="SM00382">
    <property type="entry name" value="AAA"/>
    <property type="match status" value="1"/>
</dbReference>
<dbReference type="GO" id="GO:0051301">
    <property type="term" value="P:cell division"/>
    <property type="evidence" value="ECO:0007669"/>
    <property type="project" value="UniProtKB-KW"/>
</dbReference>
<dbReference type="InterPro" id="IPR037219">
    <property type="entry name" value="Peptidase_M41-like"/>
</dbReference>
<dbReference type="AlphaFoldDB" id="A0A117MQL7"/>
<comment type="subcellular location">
    <subcellularLocation>
        <location evidence="15">Cell membrane</location>
        <topology evidence="15">Multi-pass membrane protein</topology>
        <orientation evidence="15">Cytoplasmic side</orientation>
    </subcellularLocation>
    <subcellularLocation>
        <location evidence="1">Membrane</location>
    </subcellularLocation>
</comment>
<dbReference type="GO" id="GO:0004222">
    <property type="term" value="F:metalloendopeptidase activity"/>
    <property type="evidence" value="ECO:0007669"/>
    <property type="project" value="InterPro"/>
</dbReference>
<comment type="caution">
    <text evidence="18">The sequence shown here is derived from an EMBL/GenBank/DDBJ whole genome shotgun (WGS) entry which is preliminary data.</text>
</comment>
<keyword evidence="6 15" id="KW-0479">Metal-binding</keyword>
<dbReference type="GO" id="GO:0005886">
    <property type="term" value="C:plasma membrane"/>
    <property type="evidence" value="ECO:0007669"/>
    <property type="project" value="UniProtKB-SubCell"/>
</dbReference>
<evidence type="ECO:0000256" key="7">
    <source>
        <dbReference type="ARBA" id="ARBA00022741"/>
    </source>
</evidence>
<dbReference type="GO" id="GO:0005524">
    <property type="term" value="F:ATP binding"/>
    <property type="evidence" value="ECO:0007669"/>
    <property type="project" value="UniProtKB-UniRule"/>
</dbReference>
<dbReference type="NCBIfam" id="TIGR01241">
    <property type="entry name" value="FtsH_fam"/>
    <property type="match status" value="1"/>
</dbReference>
<keyword evidence="10 15" id="KW-0067">ATP-binding</keyword>
<feature type="transmembrane region" description="Helical" evidence="15">
    <location>
        <begin position="42"/>
        <end position="63"/>
    </location>
</feature>